<dbReference type="Proteomes" id="UP001609219">
    <property type="component" value="Unassembled WGS sequence"/>
</dbReference>
<protein>
    <submittedName>
        <fullName evidence="1">Uncharacterized protein</fullName>
    </submittedName>
</protein>
<sequence>MTGKVEGSPDSAARSELGLIRAAENVESDPRWAQYMLWSIPECSDVRDEILARSGRPVGSVDRDRVLATVFAASRDKLYELTIDRGDVSWEETKRIVARPDFDHRLLSAFLSTKGAVGIAISDKIAAFLSVHVPASVVLRVRSGDFDVR</sequence>
<comment type="caution">
    <text evidence="1">The sequence shown here is derived from an EMBL/GenBank/DDBJ whole genome shotgun (WGS) entry which is preliminary data.</text>
</comment>
<dbReference type="EMBL" id="JBIMSN010000094">
    <property type="protein sequence ID" value="MFH5230856.1"/>
    <property type="molecule type" value="Genomic_DNA"/>
</dbReference>
<evidence type="ECO:0000313" key="4">
    <source>
        <dbReference type="Proteomes" id="UP001609219"/>
    </source>
</evidence>
<proteinExistence type="predicted"/>
<accession>A0ABW7K708</accession>
<dbReference type="Proteomes" id="UP001609176">
    <property type="component" value="Unassembled WGS sequence"/>
</dbReference>
<dbReference type="RefSeq" id="WP_395123621.1">
    <property type="nucleotide sequence ID" value="NZ_JBIMSN010000094.1"/>
</dbReference>
<name>A0ABW7K708_9NOCA</name>
<keyword evidence="4" id="KW-1185">Reference proteome</keyword>
<organism evidence="1 4">
    <name type="scientific">Antrihabitans spumae</name>
    <dbReference type="NCBI Taxonomy" id="3373370"/>
    <lineage>
        <taxon>Bacteria</taxon>
        <taxon>Bacillati</taxon>
        <taxon>Actinomycetota</taxon>
        <taxon>Actinomycetes</taxon>
        <taxon>Mycobacteriales</taxon>
        <taxon>Nocardiaceae</taxon>
        <taxon>Antrihabitans</taxon>
    </lineage>
</organism>
<evidence type="ECO:0000313" key="2">
    <source>
        <dbReference type="EMBL" id="MFH5241149.1"/>
    </source>
</evidence>
<evidence type="ECO:0000313" key="3">
    <source>
        <dbReference type="Proteomes" id="UP001609176"/>
    </source>
</evidence>
<reference evidence="3 4" key="1">
    <citation type="submission" date="2024-10" db="EMBL/GenBank/DDBJ databases">
        <authorList>
            <person name="Riesco R."/>
        </authorList>
    </citation>
    <scope>NUCLEOTIDE SEQUENCE [LARGE SCALE GENOMIC DNA]</scope>
    <source>
        <strain evidence="2 3">NCIMB 15448</strain>
        <strain evidence="1 4">NCIMB 15450</strain>
    </source>
</reference>
<dbReference type="EMBL" id="JBIMSP010000004">
    <property type="protein sequence ID" value="MFH5241149.1"/>
    <property type="molecule type" value="Genomic_DNA"/>
</dbReference>
<gene>
    <name evidence="2" type="ORF">ACHIPV_04520</name>
    <name evidence="1" type="ORF">ACHIRB_20135</name>
</gene>
<evidence type="ECO:0000313" key="1">
    <source>
        <dbReference type="EMBL" id="MFH5230856.1"/>
    </source>
</evidence>